<evidence type="ECO:0000313" key="2">
    <source>
        <dbReference type="EMBL" id="QBZ65382.1"/>
    </source>
</evidence>
<reference evidence="2 3" key="1">
    <citation type="journal article" date="2019" name="Mol. Biol. Evol.">
        <title>Blast fungal genomes show frequent chromosomal changes, gene gains and losses, and effector gene turnover.</title>
        <authorList>
            <person name="Gomez Luciano L.B."/>
            <person name="Jason Tsai I."/>
            <person name="Chuma I."/>
            <person name="Tosa Y."/>
            <person name="Chen Y.H."/>
            <person name="Li J.Y."/>
            <person name="Li M.Y."/>
            <person name="Jade Lu M.Y."/>
            <person name="Nakayashiki H."/>
            <person name="Li W.H."/>
        </authorList>
    </citation>
    <scope>NUCLEOTIDE SEQUENCE [LARGE SCALE GENOMIC DNA]</scope>
    <source>
        <strain evidence="2">MZ5-1-6</strain>
    </source>
</reference>
<sequence length="218" mass="24393">MHQACTTISKPRKEKDREHVGPGWLQIETEECLSVSKLQPSSTLLNPGTGTRFTPTGVASTCSAARRLVKVSDRVVESLHHRASASIGFAGKVHGESGSSGRTHIDADMRIEWLRLQQYSQTRENKKKHFGIWPPKLWFVVTTSWDKDRQEQSVARKSREDNRESYAKHGKAIFFPGDPGQWCQGFSEDVMGLETRRSLGCGPWNIPMELGIGTASED</sequence>
<feature type="region of interest" description="Disordered" evidence="1">
    <location>
        <begin position="1"/>
        <end position="21"/>
    </location>
</feature>
<evidence type="ECO:0000313" key="3">
    <source>
        <dbReference type="Proteomes" id="UP000294847"/>
    </source>
</evidence>
<feature type="compositionally biased region" description="Basic and acidic residues" evidence="1">
    <location>
        <begin position="11"/>
        <end position="20"/>
    </location>
</feature>
<name>A0A4P7NST3_PYROR</name>
<dbReference type="Proteomes" id="UP000294847">
    <property type="component" value="Chromosome 7"/>
</dbReference>
<dbReference type="AlphaFoldDB" id="A0A4P7NST3"/>
<protein>
    <submittedName>
        <fullName evidence="2">Uncharacterized protein</fullName>
    </submittedName>
</protein>
<feature type="non-terminal residue" evidence="2">
    <location>
        <position position="218"/>
    </location>
</feature>
<evidence type="ECO:0000256" key="1">
    <source>
        <dbReference type="SAM" id="MobiDB-lite"/>
    </source>
</evidence>
<gene>
    <name evidence="2" type="ORF">PoMZ_12341</name>
</gene>
<organism evidence="2 3">
    <name type="scientific">Pyricularia oryzae</name>
    <name type="common">Rice blast fungus</name>
    <name type="synonym">Magnaporthe oryzae</name>
    <dbReference type="NCBI Taxonomy" id="318829"/>
    <lineage>
        <taxon>Eukaryota</taxon>
        <taxon>Fungi</taxon>
        <taxon>Dikarya</taxon>
        <taxon>Ascomycota</taxon>
        <taxon>Pezizomycotina</taxon>
        <taxon>Sordariomycetes</taxon>
        <taxon>Sordariomycetidae</taxon>
        <taxon>Magnaporthales</taxon>
        <taxon>Pyriculariaceae</taxon>
        <taxon>Pyricularia</taxon>
    </lineage>
</organism>
<accession>A0A4P7NST3</accession>
<proteinExistence type="predicted"/>
<dbReference type="EMBL" id="CP034210">
    <property type="protein sequence ID" value="QBZ65382.1"/>
    <property type="molecule type" value="Genomic_DNA"/>
</dbReference>